<sequence length="157" mass="18518">MAKTLKEQIFEEKRKEQKRRNYAERKELKKWAPVIDSVVKKFLKVITARSYMQSLEEDILRRAKQDLSASVYTISTFVRIKASLNFKESGDEIIIVYTPEFKHALNKELGIWSKTVNRFDDIDISVTDASHVTASETSPWYYDPRYHVYEIEFTVTL</sequence>
<reference evidence="1 2" key="1">
    <citation type="journal article" date="2015" name="Nature">
        <title>rRNA introns, odd ribosomes, and small enigmatic genomes across a large radiation of phyla.</title>
        <authorList>
            <person name="Brown C.T."/>
            <person name="Hug L.A."/>
            <person name="Thomas B.C."/>
            <person name="Sharon I."/>
            <person name="Castelle C.J."/>
            <person name="Singh A."/>
            <person name="Wilkins M.J."/>
            <person name="Williams K.H."/>
            <person name="Banfield J.F."/>
        </authorList>
    </citation>
    <scope>NUCLEOTIDE SEQUENCE [LARGE SCALE GENOMIC DNA]</scope>
</reference>
<protein>
    <submittedName>
        <fullName evidence="1">Uncharacterized protein</fullName>
    </submittedName>
</protein>
<name>A0A0G0RMZ0_9BACT</name>
<dbReference type="Proteomes" id="UP000034764">
    <property type="component" value="Unassembled WGS sequence"/>
</dbReference>
<organism evidence="1 2">
    <name type="scientific">Candidatus Yanofskybacteria bacterium GW2011_GWD2_39_48</name>
    <dbReference type="NCBI Taxonomy" id="1619031"/>
    <lineage>
        <taxon>Bacteria</taxon>
        <taxon>Candidatus Yanofskyibacteriota</taxon>
    </lineage>
</organism>
<proteinExistence type="predicted"/>
<gene>
    <name evidence="1" type="ORF">UT53_C0004G0003</name>
</gene>
<comment type="caution">
    <text evidence="1">The sequence shown here is derived from an EMBL/GenBank/DDBJ whole genome shotgun (WGS) entry which is preliminary data.</text>
</comment>
<evidence type="ECO:0000313" key="2">
    <source>
        <dbReference type="Proteomes" id="UP000034764"/>
    </source>
</evidence>
<accession>A0A0G0RMZ0</accession>
<dbReference type="EMBL" id="LBXD01000004">
    <property type="protein sequence ID" value="KKR23905.1"/>
    <property type="molecule type" value="Genomic_DNA"/>
</dbReference>
<evidence type="ECO:0000313" key="1">
    <source>
        <dbReference type="EMBL" id="KKR23905.1"/>
    </source>
</evidence>
<dbReference type="AlphaFoldDB" id="A0A0G0RMZ0"/>